<sequence length="244" mass="27853">MEFETLLKYKHENIIGLVGYCNEMNEKIIVYEHACNGSLDKHLDNPSLTWMKRLKICIDVATGLQILHKDGAKQEGSIMHRDIRSGSILVDGNWNAKISNLEFSNKVLVVDRAEHVDDIACTSLGYMDLKYEFEGFLTQRSDIYSFGVILFEMLCGRLAWAEGCENHSHSLGPMAVRYYNEEGNLDKMIFEGIKEQITPQSLTIFQTVAIQCLEIDQDERPAIDQLIIQLKKALEFQVSFHTSI</sequence>
<dbReference type="Proteomes" id="UP000215914">
    <property type="component" value="Chromosome 17"/>
</dbReference>
<dbReference type="InterPro" id="IPR000719">
    <property type="entry name" value="Prot_kinase_dom"/>
</dbReference>
<dbReference type="InterPro" id="IPR045272">
    <property type="entry name" value="ANXUR1/2-like"/>
</dbReference>
<reference evidence="2 4" key="1">
    <citation type="journal article" date="2017" name="Nature">
        <title>The sunflower genome provides insights into oil metabolism, flowering and Asterid evolution.</title>
        <authorList>
            <person name="Badouin H."/>
            <person name="Gouzy J."/>
            <person name="Grassa C.J."/>
            <person name="Murat F."/>
            <person name="Staton S.E."/>
            <person name="Cottret L."/>
            <person name="Lelandais-Briere C."/>
            <person name="Owens G.L."/>
            <person name="Carrere S."/>
            <person name="Mayjonade B."/>
            <person name="Legrand L."/>
            <person name="Gill N."/>
            <person name="Kane N.C."/>
            <person name="Bowers J.E."/>
            <person name="Hubner S."/>
            <person name="Bellec A."/>
            <person name="Berard A."/>
            <person name="Berges H."/>
            <person name="Blanchet N."/>
            <person name="Boniface M.C."/>
            <person name="Brunel D."/>
            <person name="Catrice O."/>
            <person name="Chaidir N."/>
            <person name="Claudel C."/>
            <person name="Donnadieu C."/>
            <person name="Faraut T."/>
            <person name="Fievet G."/>
            <person name="Helmstetter N."/>
            <person name="King M."/>
            <person name="Knapp S.J."/>
            <person name="Lai Z."/>
            <person name="Le Paslier M.C."/>
            <person name="Lippi Y."/>
            <person name="Lorenzon L."/>
            <person name="Mandel J.R."/>
            <person name="Marage G."/>
            <person name="Marchand G."/>
            <person name="Marquand E."/>
            <person name="Bret-Mestries E."/>
            <person name="Morien E."/>
            <person name="Nambeesan S."/>
            <person name="Nguyen T."/>
            <person name="Pegot-Espagnet P."/>
            <person name="Pouilly N."/>
            <person name="Raftis F."/>
            <person name="Sallet E."/>
            <person name="Schiex T."/>
            <person name="Thomas J."/>
            <person name="Vandecasteele C."/>
            <person name="Vares D."/>
            <person name="Vear F."/>
            <person name="Vautrin S."/>
            <person name="Crespi M."/>
            <person name="Mangin B."/>
            <person name="Burke J.M."/>
            <person name="Salse J."/>
            <person name="Munos S."/>
            <person name="Vincourt P."/>
            <person name="Rieseberg L.H."/>
            <person name="Langlade N.B."/>
        </authorList>
    </citation>
    <scope>NUCLEOTIDE SEQUENCE [LARGE SCALE GENOMIC DNA]</scope>
    <source>
        <strain evidence="4">cv. SF193</strain>
        <tissue evidence="2">Leaves</tissue>
    </source>
</reference>
<keyword evidence="2" id="KW-0808">Transferase</keyword>
<dbReference type="EMBL" id="MNCJ02000332">
    <property type="protein sequence ID" value="KAF5755875.1"/>
    <property type="molecule type" value="Genomic_DNA"/>
</dbReference>
<name>A0A251RTP8_HELAN</name>
<evidence type="ECO:0000313" key="4">
    <source>
        <dbReference type="Proteomes" id="UP000215914"/>
    </source>
</evidence>
<proteinExistence type="predicted"/>
<evidence type="ECO:0000259" key="1">
    <source>
        <dbReference type="PROSITE" id="PS50011"/>
    </source>
</evidence>
<dbReference type="GO" id="GO:0005886">
    <property type="term" value="C:plasma membrane"/>
    <property type="evidence" value="ECO:0000318"/>
    <property type="project" value="GO_Central"/>
</dbReference>
<feature type="domain" description="Protein kinase" evidence="1">
    <location>
        <begin position="1"/>
        <end position="244"/>
    </location>
</feature>
<dbReference type="InterPro" id="IPR001245">
    <property type="entry name" value="Ser-Thr/Tyr_kinase_cat_dom"/>
</dbReference>
<dbReference type="PANTHER" id="PTHR27003">
    <property type="entry name" value="OS07G0166700 PROTEIN"/>
    <property type="match status" value="1"/>
</dbReference>
<dbReference type="GO" id="GO:0004672">
    <property type="term" value="F:protein kinase activity"/>
    <property type="evidence" value="ECO:0000318"/>
    <property type="project" value="GO_Central"/>
</dbReference>
<organism evidence="3 4">
    <name type="scientific">Helianthus annuus</name>
    <name type="common">Common sunflower</name>
    <dbReference type="NCBI Taxonomy" id="4232"/>
    <lineage>
        <taxon>Eukaryota</taxon>
        <taxon>Viridiplantae</taxon>
        <taxon>Streptophyta</taxon>
        <taxon>Embryophyta</taxon>
        <taxon>Tracheophyta</taxon>
        <taxon>Spermatophyta</taxon>
        <taxon>Magnoliopsida</taxon>
        <taxon>eudicotyledons</taxon>
        <taxon>Gunneridae</taxon>
        <taxon>Pentapetalae</taxon>
        <taxon>asterids</taxon>
        <taxon>campanulids</taxon>
        <taxon>Asterales</taxon>
        <taxon>Asteraceae</taxon>
        <taxon>Asteroideae</taxon>
        <taxon>Heliantheae alliance</taxon>
        <taxon>Heliantheae</taxon>
        <taxon>Helianthus</taxon>
    </lineage>
</organism>
<dbReference type="PANTHER" id="PTHR27003:SF471">
    <property type="entry name" value="VASCULAR ENDOTHELIAL GROWTH FACTOR RECEPTOR 2 (VEGFR2)-RELATED"/>
    <property type="match status" value="1"/>
</dbReference>
<dbReference type="EMBL" id="CM007906">
    <property type="protein sequence ID" value="OTF87620.1"/>
    <property type="molecule type" value="Genomic_DNA"/>
</dbReference>
<dbReference type="PROSITE" id="PS50011">
    <property type="entry name" value="PROTEIN_KINASE_DOM"/>
    <property type="match status" value="1"/>
</dbReference>
<dbReference type="Pfam" id="PF07714">
    <property type="entry name" value="PK_Tyr_Ser-Thr"/>
    <property type="match status" value="1"/>
</dbReference>
<dbReference type="Gene3D" id="3.30.200.20">
    <property type="entry name" value="Phosphorylase Kinase, domain 1"/>
    <property type="match status" value="1"/>
</dbReference>
<evidence type="ECO:0000313" key="3">
    <source>
        <dbReference type="EMBL" id="OTF87620.1"/>
    </source>
</evidence>
<dbReference type="InParanoid" id="A0A251RTP8"/>
<keyword evidence="4" id="KW-1185">Reference proteome</keyword>
<dbReference type="GO" id="GO:0005524">
    <property type="term" value="F:ATP binding"/>
    <property type="evidence" value="ECO:0007669"/>
    <property type="project" value="InterPro"/>
</dbReference>
<evidence type="ECO:0000313" key="2">
    <source>
        <dbReference type="EMBL" id="KAF5755875.1"/>
    </source>
</evidence>
<reference evidence="3" key="2">
    <citation type="submission" date="2017-02" db="EMBL/GenBank/DDBJ databases">
        <title>Sunflower complete genome.</title>
        <authorList>
            <person name="Langlade N."/>
            <person name="Munos S."/>
        </authorList>
    </citation>
    <scope>NUCLEOTIDE SEQUENCE [LARGE SCALE GENOMIC DNA]</scope>
    <source>
        <tissue evidence="3">Leaves</tissue>
    </source>
</reference>
<protein>
    <submittedName>
        <fullName evidence="3">Putative vascular endothelial growth factor receptor 2 (VEGFR2)</fullName>
    </submittedName>
</protein>
<dbReference type="PIRSF" id="PIRSF000654">
    <property type="entry name" value="Integrin-linked_kinase"/>
    <property type="match status" value="1"/>
</dbReference>
<dbReference type="AlphaFoldDB" id="A0A251RTP8"/>
<accession>A0A251RTP8</accession>
<dbReference type="GO" id="GO:0004714">
    <property type="term" value="F:transmembrane receptor protein tyrosine kinase activity"/>
    <property type="evidence" value="ECO:0007669"/>
    <property type="project" value="InterPro"/>
</dbReference>
<dbReference type="SUPFAM" id="SSF56112">
    <property type="entry name" value="Protein kinase-like (PK-like)"/>
    <property type="match status" value="1"/>
</dbReference>
<dbReference type="Gramene" id="mRNA:HanXRQr2_Chr17g0807981">
    <property type="protein sequence ID" value="CDS:HanXRQr2_Chr17g0807981.1"/>
    <property type="gene ID" value="HanXRQr2_Chr17g0807981"/>
</dbReference>
<gene>
    <name evidence="3" type="ORF">HannXRQ_Chr17g0563891</name>
    <name evidence="2" type="ORF">HanXRQr2_Chr17g0807981</name>
</gene>
<keyword evidence="3" id="KW-0675">Receptor</keyword>
<dbReference type="Gene3D" id="1.10.510.10">
    <property type="entry name" value="Transferase(Phosphotransferase) domain 1"/>
    <property type="match status" value="1"/>
</dbReference>
<dbReference type="InterPro" id="IPR011009">
    <property type="entry name" value="Kinase-like_dom_sf"/>
</dbReference>
<reference evidence="2" key="3">
    <citation type="submission" date="2020-06" db="EMBL/GenBank/DDBJ databases">
        <title>Helianthus annuus Genome sequencing and assembly Release 2.</title>
        <authorList>
            <person name="Gouzy J."/>
            <person name="Langlade N."/>
            <person name="Munos S."/>
        </authorList>
    </citation>
    <scope>NUCLEOTIDE SEQUENCE</scope>
    <source>
        <tissue evidence="2">Leaves</tissue>
    </source>
</reference>